<dbReference type="EMBL" id="GGEC01064961">
    <property type="protein sequence ID" value="MBX45445.1"/>
    <property type="molecule type" value="Transcribed_RNA"/>
</dbReference>
<dbReference type="AlphaFoldDB" id="A0A2P2NSM7"/>
<evidence type="ECO:0000313" key="1">
    <source>
        <dbReference type="EMBL" id="MBX45445.1"/>
    </source>
</evidence>
<reference evidence="1" key="1">
    <citation type="submission" date="2018-02" db="EMBL/GenBank/DDBJ databases">
        <title>Rhizophora mucronata_Transcriptome.</title>
        <authorList>
            <person name="Meera S.P."/>
            <person name="Sreeshan A."/>
            <person name="Augustine A."/>
        </authorList>
    </citation>
    <scope>NUCLEOTIDE SEQUENCE</scope>
    <source>
        <tissue evidence="1">Leaf</tissue>
    </source>
</reference>
<protein>
    <submittedName>
        <fullName evidence="1">Uncharacterized protein</fullName>
    </submittedName>
</protein>
<organism evidence="1">
    <name type="scientific">Rhizophora mucronata</name>
    <name type="common">Asiatic mangrove</name>
    <dbReference type="NCBI Taxonomy" id="61149"/>
    <lineage>
        <taxon>Eukaryota</taxon>
        <taxon>Viridiplantae</taxon>
        <taxon>Streptophyta</taxon>
        <taxon>Embryophyta</taxon>
        <taxon>Tracheophyta</taxon>
        <taxon>Spermatophyta</taxon>
        <taxon>Magnoliopsida</taxon>
        <taxon>eudicotyledons</taxon>
        <taxon>Gunneridae</taxon>
        <taxon>Pentapetalae</taxon>
        <taxon>rosids</taxon>
        <taxon>fabids</taxon>
        <taxon>Malpighiales</taxon>
        <taxon>Rhizophoraceae</taxon>
        <taxon>Rhizophora</taxon>
    </lineage>
</organism>
<accession>A0A2P2NSM7</accession>
<sequence>MAGIFGLSLGFKLVHCNAKMASCLAPLTEYWPASLGSITHRNRRLLVR</sequence>
<name>A0A2P2NSM7_RHIMU</name>
<proteinExistence type="predicted"/>